<evidence type="ECO:0000256" key="1">
    <source>
        <dbReference type="SAM" id="Coils"/>
    </source>
</evidence>
<organism evidence="2 3">
    <name type="scientific">Nezara viridula</name>
    <name type="common">Southern green stink bug</name>
    <name type="synonym">Cimex viridulus</name>
    <dbReference type="NCBI Taxonomy" id="85310"/>
    <lineage>
        <taxon>Eukaryota</taxon>
        <taxon>Metazoa</taxon>
        <taxon>Ecdysozoa</taxon>
        <taxon>Arthropoda</taxon>
        <taxon>Hexapoda</taxon>
        <taxon>Insecta</taxon>
        <taxon>Pterygota</taxon>
        <taxon>Neoptera</taxon>
        <taxon>Paraneoptera</taxon>
        <taxon>Hemiptera</taxon>
        <taxon>Heteroptera</taxon>
        <taxon>Panheteroptera</taxon>
        <taxon>Pentatomomorpha</taxon>
        <taxon>Pentatomoidea</taxon>
        <taxon>Pentatomidae</taxon>
        <taxon>Pentatominae</taxon>
        <taxon>Nezara</taxon>
    </lineage>
</organism>
<gene>
    <name evidence="2" type="ORF">NEZAVI_LOCUS2908</name>
</gene>
<sequence>MVSCPICGQTVAREDKKTDVNYLYMSSYMLHGKCLIADEGRLASQKPTASDATSQLLMTAIQDLTAEIKGLKFTLDANANEVKELKITLEKETAITHENAEKLNVIEILLDIQTSKLEGLKMENATLRSGLSELETRLNRTEQMHLSRSIEIRGVR</sequence>
<keyword evidence="1" id="KW-0175">Coiled coil</keyword>
<accession>A0A9P0EBQ2</accession>
<reference evidence="2" key="1">
    <citation type="submission" date="2022-01" db="EMBL/GenBank/DDBJ databases">
        <authorList>
            <person name="King R."/>
        </authorList>
    </citation>
    <scope>NUCLEOTIDE SEQUENCE</scope>
</reference>
<dbReference type="EMBL" id="OV725077">
    <property type="protein sequence ID" value="CAH1391999.1"/>
    <property type="molecule type" value="Genomic_DNA"/>
</dbReference>
<dbReference type="AlphaFoldDB" id="A0A9P0EBQ2"/>
<evidence type="ECO:0000313" key="3">
    <source>
        <dbReference type="Proteomes" id="UP001152798"/>
    </source>
</evidence>
<keyword evidence="3" id="KW-1185">Reference proteome</keyword>
<protein>
    <submittedName>
        <fullName evidence="2">Uncharacterized protein</fullName>
    </submittedName>
</protein>
<evidence type="ECO:0000313" key="2">
    <source>
        <dbReference type="EMBL" id="CAH1391999.1"/>
    </source>
</evidence>
<dbReference type="Proteomes" id="UP001152798">
    <property type="component" value="Chromosome 1"/>
</dbReference>
<name>A0A9P0EBQ2_NEZVI</name>
<feature type="coiled-coil region" evidence="1">
    <location>
        <begin position="117"/>
        <end position="144"/>
    </location>
</feature>
<proteinExistence type="predicted"/>